<name>A0ABZ1WJS7_9ACTN</name>
<dbReference type="InterPro" id="IPR012816">
    <property type="entry name" value="NADAR"/>
</dbReference>
<evidence type="ECO:0000256" key="1">
    <source>
        <dbReference type="ARBA" id="ARBA00000022"/>
    </source>
</evidence>
<organism evidence="6 7">
    <name type="scientific">Kitasatospora herbaricolor</name>
    <dbReference type="NCBI Taxonomy" id="68217"/>
    <lineage>
        <taxon>Bacteria</taxon>
        <taxon>Bacillati</taxon>
        <taxon>Actinomycetota</taxon>
        <taxon>Actinomycetes</taxon>
        <taxon>Kitasatosporales</taxon>
        <taxon>Streptomycetaceae</taxon>
        <taxon>Kitasatospora</taxon>
    </lineage>
</organism>
<protein>
    <submittedName>
        <fullName evidence="6">NADAR family protein</fullName>
    </submittedName>
</protein>
<dbReference type="InterPro" id="IPR056055">
    <property type="entry name" value="DUF7638"/>
</dbReference>
<evidence type="ECO:0000259" key="3">
    <source>
        <dbReference type="Pfam" id="PF08719"/>
    </source>
</evidence>
<evidence type="ECO:0000313" key="6">
    <source>
        <dbReference type="EMBL" id="WUS61205.1"/>
    </source>
</evidence>
<dbReference type="EMBL" id="CP108482">
    <property type="protein sequence ID" value="WUS54141.1"/>
    <property type="molecule type" value="Genomic_DNA"/>
</dbReference>
<accession>A0ABZ1WJS7</accession>
<dbReference type="Pfam" id="PF24644">
    <property type="entry name" value="DUF7638"/>
    <property type="match status" value="1"/>
</dbReference>
<dbReference type="RefSeq" id="WP_329492754.1">
    <property type="nucleotide sequence ID" value="NZ_CP108460.1"/>
</dbReference>
<feature type="domain" description="NADAR" evidence="3">
    <location>
        <begin position="165"/>
        <end position="229"/>
    </location>
</feature>
<gene>
    <name evidence="5" type="ORF">OG469_00665</name>
    <name evidence="6" type="ORF">OG469_40355</name>
</gene>
<dbReference type="CDD" id="cd15457">
    <property type="entry name" value="NADAR"/>
    <property type="match status" value="1"/>
</dbReference>
<evidence type="ECO:0000259" key="4">
    <source>
        <dbReference type="Pfam" id="PF24644"/>
    </source>
</evidence>
<proteinExistence type="predicted"/>
<sequence>MSGERRTFRYSDGERIPGLWRPVFAHHAGVHHLTELTVYADGLVDCCGLSTVEEFAERVGYGQVAARISEGALGAAPGLAAWRFASAHTFLTPERLLAEIRADIERLNEPPEHTGPPAHPAVLVDEFSLAELHNDHPTPVTLDEVRHPCAADAFQTLDNPPGPAQARPAVMARVLRAKFAQHPAAARILLATGDATIRYHDPASTYWGEGTRTGRNWMGRLLELVRAELTVTDAAR</sequence>
<feature type="domain" description="DUF7638" evidence="4">
    <location>
        <begin position="6"/>
        <end position="109"/>
    </location>
</feature>
<reference evidence="6 7" key="1">
    <citation type="submission" date="2022-10" db="EMBL/GenBank/DDBJ databases">
        <title>The complete genomes of actinobacterial strains from the NBC collection.</title>
        <authorList>
            <person name="Joergensen T.S."/>
            <person name="Alvarez Arevalo M."/>
            <person name="Sterndorff E.B."/>
            <person name="Faurdal D."/>
            <person name="Vuksanovic O."/>
            <person name="Mourched A.-S."/>
            <person name="Charusanti P."/>
            <person name="Shaw S."/>
            <person name="Blin K."/>
            <person name="Weber T."/>
        </authorList>
    </citation>
    <scope>NUCLEOTIDE SEQUENCE [LARGE SCALE GENOMIC DNA]</scope>
    <source>
        <strain evidence="6 7">NBC_01247</strain>
    </source>
</reference>
<keyword evidence="7" id="KW-1185">Reference proteome</keyword>
<dbReference type="InterPro" id="IPR037238">
    <property type="entry name" value="YbiA-like_sf"/>
</dbReference>
<dbReference type="EMBL" id="CP108482">
    <property type="protein sequence ID" value="WUS61205.1"/>
    <property type="molecule type" value="Genomic_DNA"/>
</dbReference>
<dbReference type="Proteomes" id="UP001432014">
    <property type="component" value="Chromosome"/>
</dbReference>
<evidence type="ECO:0000313" key="5">
    <source>
        <dbReference type="EMBL" id="WUS54141.1"/>
    </source>
</evidence>
<comment type="catalytic activity">
    <reaction evidence="1">
        <text>5-amino-6-(5-phospho-D-ribosylamino)uracil + H2O = 5,6-diaminouracil + D-ribose 5-phosphate</text>
        <dbReference type="Rhea" id="RHEA:55020"/>
        <dbReference type="ChEBI" id="CHEBI:15377"/>
        <dbReference type="ChEBI" id="CHEBI:46252"/>
        <dbReference type="ChEBI" id="CHEBI:58453"/>
        <dbReference type="ChEBI" id="CHEBI:78346"/>
    </reaction>
</comment>
<dbReference type="Gene3D" id="1.10.357.40">
    <property type="entry name" value="YbiA-like"/>
    <property type="match status" value="1"/>
</dbReference>
<dbReference type="SUPFAM" id="SSF143990">
    <property type="entry name" value="YbiA-like"/>
    <property type="match status" value="1"/>
</dbReference>
<evidence type="ECO:0000256" key="2">
    <source>
        <dbReference type="ARBA" id="ARBA00000751"/>
    </source>
</evidence>
<comment type="catalytic activity">
    <reaction evidence="2">
        <text>2,5-diamino-6-hydroxy-4-(5-phosphoribosylamino)-pyrimidine + H2O = 2,5,6-triamino-4-hydroxypyrimidine + D-ribose 5-phosphate</text>
        <dbReference type="Rhea" id="RHEA:23436"/>
        <dbReference type="ChEBI" id="CHEBI:15377"/>
        <dbReference type="ChEBI" id="CHEBI:58614"/>
        <dbReference type="ChEBI" id="CHEBI:78346"/>
        <dbReference type="ChEBI" id="CHEBI:137796"/>
    </reaction>
</comment>
<evidence type="ECO:0000313" key="7">
    <source>
        <dbReference type="Proteomes" id="UP001432014"/>
    </source>
</evidence>
<dbReference type="Pfam" id="PF08719">
    <property type="entry name" value="NADAR"/>
    <property type="match status" value="1"/>
</dbReference>